<evidence type="ECO:0000313" key="1">
    <source>
        <dbReference type="EMBL" id="GFU30424.1"/>
    </source>
</evidence>
<dbReference type="EMBL" id="BMAW01033480">
    <property type="protein sequence ID" value="GFU30424.1"/>
    <property type="molecule type" value="Genomic_DNA"/>
</dbReference>
<keyword evidence="2" id="KW-1185">Reference proteome</keyword>
<sequence length="141" mass="16426">MRRKNKKEQTLREFELQKIRLQNETRRVAGPQTLPKTRIELKKKSCYQPFNPEVENIDLFLTLFERQMKLLDLDEDLKGPNGTCNPKCLRRTDVETNHVNVYAIDTKRPLLTLIDITFCGKRGSACIDIGSSHSIAEEKMY</sequence>
<comment type="caution">
    <text evidence="1">The sequence shown here is derived from an EMBL/GenBank/DDBJ whole genome shotgun (WGS) entry which is preliminary data.</text>
</comment>
<dbReference type="AlphaFoldDB" id="A0A8X6UKD5"/>
<evidence type="ECO:0000313" key="2">
    <source>
        <dbReference type="Proteomes" id="UP000887013"/>
    </source>
</evidence>
<organism evidence="1 2">
    <name type="scientific">Nephila pilipes</name>
    <name type="common">Giant wood spider</name>
    <name type="synonym">Nephila maculata</name>
    <dbReference type="NCBI Taxonomy" id="299642"/>
    <lineage>
        <taxon>Eukaryota</taxon>
        <taxon>Metazoa</taxon>
        <taxon>Ecdysozoa</taxon>
        <taxon>Arthropoda</taxon>
        <taxon>Chelicerata</taxon>
        <taxon>Arachnida</taxon>
        <taxon>Araneae</taxon>
        <taxon>Araneomorphae</taxon>
        <taxon>Entelegynae</taxon>
        <taxon>Araneoidea</taxon>
        <taxon>Nephilidae</taxon>
        <taxon>Nephila</taxon>
    </lineage>
</organism>
<proteinExistence type="predicted"/>
<protein>
    <submittedName>
        <fullName evidence="1">Uncharacterized protein</fullName>
    </submittedName>
</protein>
<gene>
    <name evidence="1" type="primary">NCL1_51597</name>
    <name evidence="1" type="ORF">NPIL_512821</name>
</gene>
<accession>A0A8X6UKD5</accession>
<dbReference type="Proteomes" id="UP000887013">
    <property type="component" value="Unassembled WGS sequence"/>
</dbReference>
<name>A0A8X6UKD5_NEPPI</name>
<reference evidence="1" key="1">
    <citation type="submission" date="2020-08" db="EMBL/GenBank/DDBJ databases">
        <title>Multicomponent nature underlies the extraordinary mechanical properties of spider dragline silk.</title>
        <authorList>
            <person name="Kono N."/>
            <person name="Nakamura H."/>
            <person name="Mori M."/>
            <person name="Yoshida Y."/>
            <person name="Ohtoshi R."/>
            <person name="Malay A.D."/>
            <person name="Moran D.A.P."/>
            <person name="Tomita M."/>
            <person name="Numata K."/>
            <person name="Arakawa K."/>
        </authorList>
    </citation>
    <scope>NUCLEOTIDE SEQUENCE</scope>
</reference>